<feature type="compositionally biased region" description="Basic and acidic residues" evidence="1">
    <location>
        <begin position="113"/>
        <end position="125"/>
    </location>
</feature>
<keyword evidence="3" id="KW-1185">Reference proteome</keyword>
<dbReference type="OrthoDB" id="284733at2"/>
<feature type="region of interest" description="Disordered" evidence="1">
    <location>
        <begin position="101"/>
        <end position="126"/>
    </location>
</feature>
<protein>
    <submittedName>
        <fullName evidence="2">Uncharacterized protein</fullName>
    </submittedName>
</protein>
<dbReference type="RefSeq" id="WP_145090959.1">
    <property type="nucleotide sequence ID" value="NZ_CP036348.1"/>
</dbReference>
<name>A0A518JNS6_9BACT</name>
<sequence length="321" mass="35662">MVDCSVHGAPRRGLTGSIVGDDKGKLKFKNQLIYRVEVDDPDEAKDCTYFDAITASGLPVVNLSVYSIGNKWIPYSICRSKSAKQDPANIRYWDVTCDFESPKSEGGEQDNQPQEKPESVDDVQPKVEYNSETIDVVVWKDIDGNEITNPVGEHFAEPTTRPVTLVVANLTFYTTTFPWTTIADHGSRTNAGVWNGKPRYSWMIFDVKRSPAKIPIAGDPGDPEAEPPVPPTPDSELDVFQVSYTVKYNPLEHGWKETKILTGTKFRSAIDADPEIYMDSKNDIPTTGFLDEDGLKSDTAVIGEWEHIPTLNFSTALKLPS</sequence>
<dbReference type="Proteomes" id="UP000315082">
    <property type="component" value="Chromosome"/>
</dbReference>
<dbReference type="EMBL" id="CP036348">
    <property type="protein sequence ID" value="QDV67199.1"/>
    <property type="molecule type" value="Genomic_DNA"/>
</dbReference>
<evidence type="ECO:0000313" key="3">
    <source>
        <dbReference type="Proteomes" id="UP000315082"/>
    </source>
</evidence>
<organism evidence="2 3">
    <name type="scientific">Rosistilla carotiformis</name>
    <dbReference type="NCBI Taxonomy" id="2528017"/>
    <lineage>
        <taxon>Bacteria</taxon>
        <taxon>Pseudomonadati</taxon>
        <taxon>Planctomycetota</taxon>
        <taxon>Planctomycetia</taxon>
        <taxon>Pirellulales</taxon>
        <taxon>Pirellulaceae</taxon>
        <taxon>Rosistilla</taxon>
    </lineage>
</organism>
<evidence type="ECO:0000256" key="1">
    <source>
        <dbReference type="SAM" id="MobiDB-lite"/>
    </source>
</evidence>
<reference evidence="2 3" key="1">
    <citation type="submission" date="2019-02" db="EMBL/GenBank/DDBJ databases">
        <title>Deep-cultivation of Planctomycetes and their phenomic and genomic characterization uncovers novel biology.</title>
        <authorList>
            <person name="Wiegand S."/>
            <person name="Jogler M."/>
            <person name="Boedeker C."/>
            <person name="Pinto D."/>
            <person name="Vollmers J."/>
            <person name="Rivas-Marin E."/>
            <person name="Kohn T."/>
            <person name="Peeters S.H."/>
            <person name="Heuer A."/>
            <person name="Rast P."/>
            <person name="Oberbeckmann S."/>
            <person name="Bunk B."/>
            <person name="Jeske O."/>
            <person name="Meyerdierks A."/>
            <person name="Storesund J.E."/>
            <person name="Kallscheuer N."/>
            <person name="Luecker S."/>
            <person name="Lage O.M."/>
            <person name="Pohl T."/>
            <person name="Merkel B.J."/>
            <person name="Hornburger P."/>
            <person name="Mueller R.-W."/>
            <person name="Bruemmer F."/>
            <person name="Labrenz M."/>
            <person name="Spormann A.M."/>
            <person name="Op den Camp H."/>
            <person name="Overmann J."/>
            <person name="Amann R."/>
            <person name="Jetten M.S.M."/>
            <person name="Mascher T."/>
            <person name="Medema M.H."/>
            <person name="Devos D.P."/>
            <person name="Kaster A.-K."/>
            <person name="Ovreas L."/>
            <person name="Rohde M."/>
            <person name="Galperin M.Y."/>
            <person name="Jogler C."/>
        </authorList>
    </citation>
    <scope>NUCLEOTIDE SEQUENCE [LARGE SCALE GENOMIC DNA]</scope>
    <source>
        <strain evidence="2 3">Poly24</strain>
    </source>
</reference>
<gene>
    <name evidence="2" type="ORF">Poly24_08910</name>
</gene>
<evidence type="ECO:0000313" key="2">
    <source>
        <dbReference type="EMBL" id="QDV67199.1"/>
    </source>
</evidence>
<dbReference type="KEGG" id="rcf:Poly24_08910"/>
<dbReference type="AlphaFoldDB" id="A0A518JNS6"/>
<accession>A0A518JNS6</accession>
<proteinExistence type="predicted"/>